<dbReference type="SUPFAM" id="SSF55144">
    <property type="entry name" value="LigT-like"/>
    <property type="match status" value="1"/>
</dbReference>
<comment type="caution">
    <text evidence="1">The sequence shown here is derived from an EMBL/GenBank/DDBJ whole genome shotgun (WGS) entry which is preliminary data.</text>
</comment>
<organism evidence="1 2">
    <name type="scientific">Glutamicibacter ardleyensis</name>
    <dbReference type="NCBI Taxonomy" id="225894"/>
    <lineage>
        <taxon>Bacteria</taxon>
        <taxon>Bacillati</taxon>
        <taxon>Actinomycetota</taxon>
        <taxon>Actinomycetes</taxon>
        <taxon>Micrococcales</taxon>
        <taxon>Micrococcaceae</taxon>
        <taxon>Glutamicibacter</taxon>
    </lineage>
</organism>
<accession>A0ABQ2DS79</accession>
<dbReference type="EMBL" id="BMKX01000009">
    <property type="protein sequence ID" value="GGJ69998.1"/>
    <property type="molecule type" value="Genomic_DNA"/>
</dbReference>
<reference evidence="2" key="1">
    <citation type="journal article" date="2019" name="Int. J. Syst. Evol. Microbiol.">
        <title>The Global Catalogue of Microorganisms (GCM) 10K type strain sequencing project: providing services to taxonomists for standard genome sequencing and annotation.</title>
        <authorList>
            <consortium name="The Broad Institute Genomics Platform"/>
            <consortium name="The Broad Institute Genome Sequencing Center for Infectious Disease"/>
            <person name="Wu L."/>
            <person name="Ma J."/>
        </authorList>
    </citation>
    <scope>NUCLEOTIDE SEQUENCE [LARGE SCALE GENOMIC DNA]</scope>
    <source>
        <strain evidence="2">CGMCC 1.3685</strain>
    </source>
</reference>
<evidence type="ECO:0000313" key="1">
    <source>
        <dbReference type="EMBL" id="GGJ69998.1"/>
    </source>
</evidence>
<evidence type="ECO:0000313" key="2">
    <source>
        <dbReference type="Proteomes" id="UP000606115"/>
    </source>
</evidence>
<dbReference type="InterPro" id="IPR009097">
    <property type="entry name" value="Cyclic_Pdiesterase"/>
</dbReference>
<dbReference type="RefSeq" id="WP_096255909.1">
    <property type="nucleotide sequence ID" value="NZ_BMKX01000009.1"/>
</dbReference>
<dbReference type="Proteomes" id="UP000606115">
    <property type="component" value="Unassembled WGS sequence"/>
</dbReference>
<name>A0ABQ2DS79_9MICC</name>
<dbReference type="GO" id="GO:0016874">
    <property type="term" value="F:ligase activity"/>
    <property type="evidence" value="ECO:0007669"/>
    <property type="project" value="UniProtKB-KW"/>
</dbReference>
<keyword evidence="2" id="KW-1185">Reference proteome</keyword>
<proteinExistence type="predicted"/>
<dbReference type="Gene3D" id="3.90.1140.10">
    <property type="entry name" value="Cyclic phosphodiesterase"/>
    <property type="match status" value="1"/>
</dbReference>
<keyword evidence="1" id="KW-0436">Ligase</keyword>
<protein>
    <submittedName>
        <fullName evidence="1">2'-5' RNA ligase</fullName>
    </submittedName>
</protein>
<dbReference type="GeneID" id="303305437"/>
<sequence length="179" mass="19944">MRTSPDNILLRLPEAQEQQIREVFVALEARGFPAQQQTPHITITSSPAMAEEAVHCAARLLPSLIPARLERVGTVIFGTKRKQTVAWLLETSAELEAAAREISALNPDGRGHRWTPHLTMGLRLPREILPEYIRALDELTPASLKELTAIRAALWKPRSQELTVLADASSYQEAKLPKD</sequence>
<gene>
    <name evidence="1" type="ORF">GCM10007173_31020</name>
</gene>
<dbReference type="Pfam" id="PF13563">
    <property type="entry name" value="2_5_RNA_ligase2"/>
    <property type="match status" value="1"/>
</dbReference>